<keyword evidence="2" id="KW-0732">Signal</keyword>
<feature type="chain" id="PRO_5010367637" description="Cysteine rich repeat-containing protein" evidence="2">
    <location>
        <begin position="30"/>
        <end position="126"/>
    </location>
</feature>
<evidence type="ECO:0008006" key="5">
    <source>
        <dbReference type="Google" id="ProtNLM"/>
    </source>
</evidence>
<feature type="region of interest" description="Disordered" evidence="1">
    <location>
        <begin position="65"/>
        <end position="126"/>
    </location>
</feature>
<reference evidence="3 4" key="1">
    <citation type="submission" date="2016-10" db="EMBL/GenBank/DDBJ databases">
        <authorList>
            <person name="de Groot N.N."/>
        </authorList>
    </citation>
    <scope>NUCLEOTIDE SEQUENCE [LARGE SCALE GENOMIC DNA]</scope>
    <source>
        <strain evidence="3 4">GAS522</strain>
    </source>
</reference>
<dbReference type="AlphaFoldDB" id="A0A1H4W3A0"/>
<gene>
    <name evidence="3" type="ORF">SAMN05444171_2479</name>
</gene>
<proteinExistence type="predicted"/>
<dbReference type="Proteomes" id="UP000183208">
    <property type="component" value="Unassembled WGS sequence"/>
</dbReference>
<name>A0A1H4W3A0_9BRAD</name>
<evidence type="ECO:0000256" key="1">
    <source>
        <dbReference type="SAM" id="MobiDB-lite"/>
    </source>
</evidence>
<feature type="compositionally biased region" description="Basic residues" evidence="1">
    <location>
        <begin position="102"/>
        <end position="112"/>
    </location>
</feature>
<evidence type="ECO:0000313" key="3">
    <source>
        <dbReference type="EMBL" id="SEC87725.1"/>
    </source>
</evidence>
<organism evidence="3 4">
    <name type="scientific">Bradyrhizobium lablabi</name>
    <dbReference type="NCBI Taxonomy" id="722472"/>
    <lineage>
        <taxon>Bacteria</taxon>
        <taxon>Pseudomonadati</taxon>
        <taxon>Pseudomonadota</taxon>
        <taxon>Alphaproteobacteria</taxon>
        <taxon>Hyphomicrobiales</taxon>
        <taxon>Nitrobacteraceae</taxon>
        <taxon>Bradyrhizobium</taxon>
    </lineage>
</organism>
<protein>
    <recommendedName>
        <fullName evidence="5">Cysteine rich repeat-containing protein</fullName>
    </recommendedName>
</protein>
<evidence type="ECO:0000313" key="4">
    <source>
        <dbReference type="Proteomes" id="UP000183208"/>
    </source>
</evidence>
<dbReference type="EMBL" id="FNTI01000001">
    <property type="protein sequence ID" value="SEC87725.1"/>
    <property type="molecule type" value="Genomic_DNA"/>
</dbReference>
<feature type="compositionally biased region" description="Low complexity" evidence="1">
    <location>
        <begin position="82"/>
        <end position="93"/>
    </location>
</feature>
<sequence length="126" mass="13571">MFFRIRSFHLGLMLATALSVSMWSSAGQAYTPEQEQACTGDAFRLCSAEIPDVARVTACMARNKSQLSPGCRAQFRPDPEPRAAAAAPTNIRPVARKPVASKARKPASRKPSTKPSTRPAKKPAST</sequence>
<dbReference type="RefSeq" id="WP_074819319.1">
    <property type="nucleotide sequence ID" value="NZ_FNTI01000001.1"/>
</dbReference>
<accession>A0A1H4W3A0</accession>
<evidence type="ECO:0000256" key="2">
    <source>
        <dbReference type="SAM" id="SignalP"/>
    </source>
</evidence>
<feature type="signal peptide" evidence="2">
    <location>
        <begin position="1"/>
        <end position="29"/>
    </location>
</feature>